<dbReference type="SUPFAM" id="SSF47384">
    <property type="entry name" value="Homodimeric domain of signal transducing histidine kinase"/>
    <property type="match status" value="1"/>
</dbReference>
<dbReference type="Pfam" id="PF00512">
    <property type="entry name" value="HisKA"/>
    <property type="match status" value="1"/>
</dbReference>
<evidence type="ECO:0000256" key="4">
    <source>
        <dbReference type="ARBA" id="ARBA00022679"/>
    </source>
</evidence>
<evidence type="ECO:0000256" key="1">
    <source>
        <dbReference type="ARBA" id="ARBA00000085"/>
    </source>
</evidence>
<evidence type="ECO:0000259" key="6">
    <source>
        <dbReference type="PROSITE" id="PS50112"/>
    </source>
</evidence>
<evidence type="ECO:0000313" key="8">
    <source>
        <dbReference type="Proteomes" id="UP000297649"/>
    </source>
</evidence>
<keyword evidence="8" id="KW-1185">Reference proteome</keyword>
<dbReference type="InterPro" id="IPR000014">
    <property type="entry name" value="PAS"/>
</dbReference>
<keyword evidence="4" id="KW-0808">Transferase</keyword>
<evidence type="ECO:0000256" key="5">
    <source>
        <dbReference type="ARBA" id="ARBA00022777"/>
    </source>
</evidence>
<dbReference type="AlphaFoldDB" id="A0A6H3NTW2"/>
<dbReference type="EC" id="2.7.13.3" evidence="2"/>
<name>A0A6H3NTW2_9LEPT</name>
<dbReference type="SMART" id="SM00091">
    <property type="entry name" value="PAS"/>
    <property type="match status" value="2"/>
</dbReference>
<comment type="caution">
    <text evidence="7">The sequence shown here is derived from an EMBL/GenBank/DDBJ whole genome shotgun (WGS) entry which is preliminary data.</text>
</comment>
<dbReference type="GO" id="GO:0000155">
    <property type="term" value="F:phosphorelay sensor kinase activity"/>
    <property type="evidence" value="ECO:0007669"/>
    <property type="project" value="InterPro"/>
</dbReference>
<accession>A0A6H3NTW2</accession>
<evidence type="ECO:0000256" key="2">
    <source>
        <dbReference type="ARBA" id="ARBA00012438"/>
    </source>
</evidence>
<dbReference type="PANTHER" id="PTHR43304:SF1">
    <property type="entry name" value="PAC DOMAIN-CONTAINING PROTEIN"/>
    <property type="match status" value="1"/>
</dbReference>
<dbReference type="InterPro" id="IPR052162">
    <property type="entry name" value="Sensor_kinase/Photoreceptor"/>
</dbReference>
<dbReference type="EMBL" id="RQHU01000019">
    <property type="protein sequence ID" value="TGN12733.1"/>
    <property type="molecule type" value="Genomic_DNA"/>
</dbReference>
<protein>
    <recommendedName>
        <fullName evidence="2">histidine kinase</fullName>
        <ecNumber evidence="2">2.7.13.3</ecNumber>
    </recommendedName>
</protein>
<feature type="domain" description="PAS" evidence="6">
    <location>
        <begin position="132"/>
        <end position="184"/>
    </location>
</feature>
<gene>
    <name evidence="7" type="ORF">EHR08_15390</name>
</gene>
<keyword evidence="5" id="KW-0418">Kinase</keyword>
<dbReference type="NCBIfam" id="TIGR00229">
    <property type="entry name" value="sensory_box"/>
    <property type="match status" value="1"/>
</dbReference>
<comment type="catalytic activity">
    <reaction evidence="1">
        <text>ATP + protein L-histidine = ADP + protein N-phospho-L-histidine.</text>
        <dbReference type="EC" id="2.7.13.3"/>
    </reaction>
</comment>
<evidence type="ECO:0000313" key="7">
    <source>
        <dbReference type="EMBL" id="TGN12733.1"/>
    </source>
</evidence>
<dbReference type="RefSeq" id="WP_135744102.1">
    <property type="nucleotide sequence ID" value="NZ_JAIZBL010000002.1"/>
</dbReference>
<dbReference type="CDD" id="cd00082">
    <property type="entry name" value="HisKA"/>
    <property type="match status" value="1"/>
</dbReference>
<dbReference type="SUPFAM" id="SSF55785">
    <property type="entry name" value="PYP-like sensor domain (PAS domain)"/>
    <property type="match status" value="2"/>
</dbReference>
<dbReference type="Gene3D" id="3.30.450.20">
    <property type="entry name" value="PAS domain"/>
    <property type="match status" value="2"/>
</dbReference>
<dbReference type="PROSITE" id="PS50112">
    <property type="entry name" value="PAS"/>
    <property type="match status" value="1"/>
</dbReference>
<dbReference type="GO" id="GO:0006355">
    <property type="term" value="P:regulation of DNA-templated transcription"/>
    <property type="evidence" value="ECO:0007669"/>
    <property type="project" value="InterPro"/>
</dbReference>
<evidence type="ECO:0000256" key="3">
    <source>
        <dbReference type="ARBA" id="ARBA00022553"/>
    </source>
</evidence>
<dbReference type="Proteomes" id="UP000297649">
    <property type="component" value="Unassembled WGS sequence"/>
</dbReference>
<dbReference type="InterPro" id="IPR013767">
    <property type="entry name" value="PAS_fold"/>
</dbReference>
<dbReference type="Gene3D" id="1.10.287.130">
    <property type="match status" value="1"/>
</dbReference>
<dbReference type="Pfam" id="PF00989">
    <property type="entry name" value="PAS"/>
    <property type="match status" value="1"/>
</dbReference>
<dbReference type="OrthoDB" id="9770795at2"/>
<reference evidence="7" key="1">
    <citation type="journal article" date="2019" name="PLoS Negl. Trop. Dis.">
        <title>Revisiting the worldwide diversity of Leptospira species in the environment.</title>
        <authorList>
            <person name="Vincent A.T."/>
            <person name="Schiettekatte O."/>
            <person name="Bourhy P."/>
            <person name="Veyrier F.J."/>
            <person name="Picardeau M."/>
        </authorList>
    </citation>
    <scope>NUCLEOTIDE SEQUENCE [LARGE SCALE GENOMIC DNA]</scope>
    <source>
        <strain evidence="7">201601109</strain>
    </source>
</reference>
<dbReference type="PANTHER" id="PTHR43304">
    <property type="entry name" value="PHYTOCHROME-LIKE PROTEIN CPH1"/>
    <property type="match status" value="1"/>
</dbReference>
<organism evidence="7 8">
    <name type="scientific">Leptospira bandrabouensis</name>
    <dbReference type="NCBI Taxonomy" id="2484903"/>
    <lineage>
        <taxon>Bacteria</taxon>
        <taxon>Pseudomonadati</taxon>
        <taxon>Spirochaetota</taxon>
        <taxon>Spirochaetia</taxon>
        <taxon>Leptospirales</taxon>
        <taxon>Leptospiraceae</taxon>
        <taxon>Leptospira</taxon>
    </lineage>
</organism>
<proteinExistence type="predicted"/>
<dbReference type="InterPro" id="IPR036097">
    <property type="entry name" value="HisK_dim/P_sf"/>
</dbReference>
<dbReference type="CDD" id="cd00130">
    <property type="entry name" value="PAS"/>
    <property type="match status" value="1"/>
</dbReference>
<dbReference type="InterPro" id="IPR003661">
    <property type="entry name" value="HisK_dim/P_dom"/>
</dbReference>
<sequence length="334" mass="38052">MFPEDSSNYAQMILDNSTDAIVLMGLDYSVLAFNQNLKDTILAYSGKTINIGDDYREFVTAGDKDVFFELFQKALMGQSIIIERIASINSISIWFEYKMNPTYDKEKKLMGICLRGKNIDARKKMEIALSESEQKFRNLIESAPNAILIVDREGKISHCNLETENTFGFPREELVNQPVELLVPMHHRKGHDRLLEGYFQAPRPMRIGKNQVTSAVKKDGTEIQVEVSLNSFVVNQTNYVSAIIVDITEKVLADNKIQKQIFELKEIARIQSHEIRSPLANILGLINLLDSETTPETTNEIYSYLKKSAKELDHLVNDIVKRTANSLLEESEKR</sequence>
<dbReference type="SMART" id="SM00388">
    <property type="entry name" value="HisKA"/>
    <property type="match status" value="1"/>
</dbReference>
<dbReference type="InterPro" id="IPR035965">
    <property type="entry name" value="PAS-like_dom_sf"/>
</dbReference>
<keyword evidence="3" id="KW-0597">Phosphoprotein</keyword>